<sequence>MLETRLGKIQVIRRPGANGEGAACPIKTMPLETSLDAKPHAGAQFPTTADFPTSRNTRKPALGRLTQPARTMLRPPTASTPSSARHRQESRTTAQTASRSMGGCLPARHESGMKQVIRHLNANGDAARAPMELIRVLAPRVRRFGMILDDDKGKSLPQNQWCRPNAVVTRCWRVLDSVWGRLWAIVRPRQKVQNLNTKLQSPNVLAWIRARRQSARIEARTQLGLGRRDGGGVLLVVVDIGLEGRQRADSMRGDTCESMVREVKCNEATTTHLVDRGRTDARRVSRVRARRG</sequence>
<evidence type="ECO:0000313" key="2">
    <source>
        <dbReference type="EMBL" id="GAT43192.1"/>
    </source>
</evidence>
<organism evidence="2 3">
    <name type="scientific">Mycena chlorophos</name>
    <name type="common">Agaric fungus</name>
    <name type="synonym">Agaricus chlorophos</name>
    <dbReference type="NCBI Taxonomy" id="658473"/>
    <lineage>
        <taxon>Eukaryota</taxon>
        <taxon>Fungi</taxon>
        <taxon>Dikarya</taxon>
        <taxon>Basidiomycota</taxon>
        <taxon>Agaricomycotina</taxon>
        <taxon>Agaricomycetes</taxon>
        <taxon>Agaricomycetidae</taxon>
        <taxon>Agaricales</taxon>
        <taxon>Marasmiineae</taxon>
        <taxon>Mycenaceae</taxon>
        <taxon>Mycena</taxon>
    </lineage>
</organism>
<name>A0ABQ0KY58_MYCCL</name>
<feature type="region of interest" description="Disordered" evidence="1">
    <location>
        <begin position="45"/>
        <end position="103"/>
    </location>
</feature>
<reference evidence="2" key="1">
    <citation type="submission" date="2014-09" db="EMBL/GenBank/DDBJ databases">
        <title>Genome sequence of the luminous mushroom Mycena chlorophos for searching fungal bioluminescence genes.</title>
        <authorList>
            <person name="Tanaka Y."/>
            <person name="Kasuga D."/>
            <person name="Oba Y."/>
            <person name="Hase S."/>
            <person name="Sato K."/>
            <person name="Oba Y."/>
            <person name="Sakakibara Y."/>
        </authorList>
    </citation>
    <scope>NUCLEOTIDE SEQUENCE</scope>
</reference>
<protein>
    <submittedName>
        <fullName evidence="2">Uncharacterized protein</fullName>
    </submittedName>
</protein>
<dbReference type="Proteomes" id="UP000815677">
    <property type="component" value="Unassembled WGS sequence"/>
</dbReference>
<feature type="compositionally biased region" description="Polar residues" evidence="1">
    <location>
        <begin position="45"/>
        <end position="55"/>
    </location>
</feature>
<evidence type="ECO:0000256" key="1">
    <source>
        <dbReference type="SAM" id="MobiDB-lite"/>
    </source>
</evidence>
<evidence type="ECO:0000313" key="3">
    <source>
        <dbReference type="Proteomes" id="UP000815677"/>
    </source>
</evidence>
<gene>
    <name evidence="2" type="ORF">MCHLO_00882</name>
</gene>
<keyword evidence="3" id="KW-1185">Reference proteome</keyword>
<dbReference type="EMBL" id="DF838688">
    <property type="protein sequence ID" value="GAT43192.1"/>
    <property type="molecule type" value="Genomic_DNA"/>
</dbReference>
<proteinExistence type="predicted"/>
<accession>A0ABQ0KY58</accession>